<dbReference type="InterPro" id="IPR001849">
    <property type="entry name" value="PH_domain"/>
</dbReference>
<proteinExistence type="predicted"/>
<dbReference type="InterPro" id="IPR011993">
    <property type="entry name" value="PH-like_dom_sf"/>
</dbReference>
<accession>A0A667ZYU8</accession>
<reference evidence="4" key="2">
    <citation type="submission" date="2025-08" db="UniProtKB">
        <authorList>
            <consortium name="Ensembl"/>
        </authorList>
    </citation>
    <scope>IDENTIFICATION</scope>
</reference>
<feature type="domain" description="PH" evidence="3">
    <location>
        <begin position="87"/>
        <end position="189"/>
    </location>
</feature>
<dbReference type="Gene3D" id="2.30.29.30">
    <property type="entry name" value="Pleckstrin-homology domain (PH domain)/Phosphotyrosine-binding domain (PTB)"/>
    <property type="match status" value="1"/>
</dbReference>
<dbReference type="SUPFAM" id="SSF50729">
    <property type="entry name" value="PH domain-like"/>
    <property type="match status" value="1"/>
</dbReference>
<dbReference type="Gene3D" id="1.10.287.2510">
    <property type="match status" value="1"/>
</dbReference>
<dbReference type="GO" id="GO:0005085">
    <property type="term" value="F:guanyl-nucleotide exchange factor activity"/>
    <property type="evidence" value="ECO:0007669"/>
    <property type="project" value="UniProtKB-KW"/>
</dbReference>
<dbReference type="Proteomes" id="UP000472263">
    <property type="component" value="Chromosome 12"/>
</dbReference>
<feature type="region of interest" description="Disordered" evidence="2">
    <location>
        <begin position="1"/>
        <end position="20"/>
    </location>
</feature>
<dbReference type="FunFam" id="2.30.29.30:FF:000021">
    <property type="entry name" value="Rho guanine nucleotide exchange factor 2"/>
    <property type="match status" value="1"/>
</dbReference>
<dbReference type="Pfam" id="PF17838">
    <property type="entry name" value="PH_16"/>
    <property type="match status" value="1"/>
</dbReference>
<keyword evidence="1" id="KW-0344">Guanine-nucleotide releasing factor</keyword>
<dbReference type="Ensembl" id="ENSMMDT00005048722.1">
    <property type="protein sequence ID" value="ENSMMDP00005047775.1"/>
    <property type="gene ID" value="ENSMMDG00005021755.1"/>
</dbReference>
<organism evidence="4 5">
    <name type="scientific">Myripristis murdjan</name>
    <name type="common">pinecone soldierfish</name>
    <dbReference type="NCBI Taxonomy" id="586833"/>
    <lineage>
        <taxon>Eukaryota</taxon>
        <taxon>Metazoa</taxon>
        <taxon>Chordata</taxon>
        <taxon>Craniata</taxon>
        <taxon>Vertebrata</taxon>
        <taxon>Euteleostomi</taxon>
        <taxon>Actinopterygii</taxon>
        <taxon>Neopterygii</taxon>
        <taxon>Teleostei</taxon>
        <taxon>Neoteleostei</taxon>
        <taxon>Acanthomorphata</taxon>
        <taxon>Holocentriformes</taxon>
        <taxon>Holocentridae</taxon>
        <taxon>Myripristis</taxon>
    </lineage>
</organism>
<dbReference type="InParanoid" id="A0A667ZYU8"/>
<dbReference type="SUPFAM" id="SSF48065">
    <property type="entry name" value="DBL homology domain (DH-domain)"/>
    <property type="match status" value="1"/>
</dbReference>
<dbReference type="PANTHER" id="PTHR13944:SF22">
    <property type="entry name" value="RHO GUANINE NUCLEOTIDE EXCHANGE FACTOR 28"/>
    <property type="match status" value="1"/>
</dbReference>
<evidence type="ECO:0000313" key="5">
    <source>
        <dbReference type="Proteomes" id="UP000472263"/>
    </source>
</evidence>
<sequence length="214" mass="24390">MGPPPPYQTNIRKTTKHTYQDTEEHADLLKALVQIREVIAAVDLSVSEYEQHQRLQEVWNRMENRSSTKLKNGHTYRKQDMMGPGQTLKHQGLLLWKTATGRLKDVLALLLTDTLILLQEKDQKYTFATVDQKPPVIALQKLIVREVANEERGMFLISASAAGPEMYEVHTSSKDERNTWMRLIREAVERCPGGEAADLRRSLCSEWEDGGSST</sequence>
<reference evidence="4" key="1">
    <citation type="submission" date="2019-06" db="EMBL/GenBank/DDBJ databases">
        <authorList>
            <consortium name="Wellcome Sanger Institute Data Sharing"/>
        </authorList>
    </citation>
    <scope>NUCLEOTIDE SEQUENCE [LARGE SCALE GENOMIC DNA]</scope>
</reference>
<dbReference type="AlphaFoldDB" id="A0A667ZYU8"/>
<dbReference type="SMART" id="SM00233">
    <property type="entry name" value="PH"/>
    <property type="match status" value="1"/>
</dbReference>
<dbReference type="InterPro" id="IPR041020">
    <property type="entry name" value="PH_16"/>
</dbReference>
<evidence type="ECO:0000259" key="3">
    <source>
        <dbReference type="PROSITE" id="PS50003"/>
    </source>
</evidence>
<dbReference type="PROSITE" id="PS50003">
    <property type="entry name" value="PH_DOMAIN"/>
    <property type="match status" value="1"/>
</dbReference>
<dbReference type="GeneTree" id="ENSGT00940000155831"/>
<reference evidence="4" key="3">
    <citation type="submission" date="2025-09" db="UniProtKB">
        <authorList>
            <consortium name="Ensembl"/>
        </authorList>
    </citation>
    <scope>IDENTIFICATION</scope>
</reference>
<dbReference type="PANTHER" id="PTHR13944">
    <property type="entry name" value="AGAP007712-PA"/>
    <property type="match status" value="1"/>
</dbReference>
<evidence type="ECO:0000256" key="2">
    <source>
        <dbReference type="SAM" id="MobiDB-lite"/>
    </source>
</evidence>
<keyword evidence="5" id="KW-1185">Reference proteome</keyword>
<name>A0A667ZYU8_9TELE</name>
<evidence type="ECO:0000256" key="1">
    <source>
        <dbReference type="ARBA" id="ARBA00022658"/>
    </source>
</evidence>
<dbReference type="InterPro" id="IPR035899">
    <property type="entry name" value="DBL_dom_sf"/>
</dbReference>
<dbReference type="InterPro" id="IPR051632">
    <property type="entry name" value="Rho_GEF"/>
</dbReference>
<evidence type="ECO:0000313" key="4">
    <source>
        <dbReference type="Ensembl" id="ENSMMDP00005047775.1"/>
    </source>
</evidence>
<dbReference type="GO" id="GO:0035023">
    <property type="term" value="P:regulation of Rho protein signal transduction"/>
    <property type="evidence" value="ECO:0007669"/>
    <property type="project" value="TreeGrafter"/>
</dbReference>
<protein>
    <recommendedName>
        <fullName evidence="3">PH domain-containing protein</fullName>
    </recommendedName>
</protein>